<dbReference type="Proteomes" id="UP000325081">
    <property type="component" value="Unassembled WGS sequence"/>
</dbReference>
<accession>A0A5A7PH65</accession>
<evidence type="ECO:0000259" key="1">
    <source>
        <dbReference type="Pfam" id="PF24964"/>
    </source>
</evidence>
<organism evidence="2 3">
    <name type="scientific">Striga asiatica</name>
    <name type="common">Asiatic witchweed</name>
    <name type="synonym">Buchnera asiatica</name>
    <dbReference type="NCBI Taxonomy" id="4170"/>
    <lineage>
        <taxon>Eukaryota</taxon>
        <taxon>Viridiplantae</taxon>
        <taxon>Streptophyta</taxon>
        <taxon>Embryophyta</taxon>
        <taxon>Tracheophyta</taxon>
        <taxon>Spermatophyta</taxon>
        <taxon>Magnoliopsida</taxon>
        <taxon>eudicotyledons</taxon>
        <taxon>Gunneridae</taxon>
        <taxon>Pentapetalae</taxon>
        <taxon>asterids</taxon>
        <taxon>lamiids</taxon>
        <taxon>Lamiales</taxon>
        <taxon>Orobanchaceae</taxon>
        <taxon>Buchnereae</taxon>
        <taxon>Striga</taxon>
    </lineage>
</organism>
<sequence>MASNIPIDLNKPPYEVQDAVPRSSENIIIELNVDDNPEFGYPVIELDLNQFFEDDDDARSDSSVEEIIGQQANDGEGNKNIEGVLEGHVISGGEGIFNEFDGGNGEAGETSQENRILTDVERWAVYHALLEKSVNGKLKKNTTKEVKDMFNIEL</sequence>
<proteinExistence type="predicted"/>
<keyword evidence="2" id="KW-0489">Methyltransferase</keyword>
<dbReference type="GO" id="GO:0008168">
    <property type="term" value="F:methyltransferase activity"/>
    <property type="evidence" value="ECO:0007669"/>
    <property type="project" value="UniProtKB-KW"/>
</dbReference>
<dbReference type="OrthoDB" id="917234at2759"/>
<keyword evidence="3" id="KW-1185">Reference proteome</keyword>
<feature type="domain" description="DUF7769" evidence="1">
    <location>
        <begin position="117"/>
        <end position="153"/>
    </location>
</feature>
<gene>
    <name evidence="2" type="ORF">STAS_08283</name>
</gene>
<protein>
    <submittedName>
        <fullName evidence="2">DNA methyltransferase 2</fullName>
    </submittedName>
</protein>
<name>A0A5A7PH65_STRAF</name>
<dbReference type="InterPro" id="IPR056671">
    <property type="entry name" value="DUF7769"/>
</dbReference>
<dbReference type="Pfam" id="PF24964">
    <property type="entry name" value="DUF7769"/>
    <property type="match status" value="1"/>
</dbReference>
<dbReference type="AlphaFoldDB" id="A0A5A7PH65"/>
<reference evidence="3" key="1">
    <citation type="journal article" date="2019" name="Curr. Biol.">
        <title>Genome Sequence of Striga asiatica Provides Insight into the Evolution of Plant Parasitism.</title>
        <authorList>
            <person name="Yoshida S."/>
            <person name="Kim S."/>
            <person name="Wafula E.K."/>
            <person name="Tanskanen J."/>
            <person name="Kim Y.M."/>
            <person name="Honaas L."/>
            <person name="Yang Z."/>
            <person name="Spallek T."/>
            <person name="Conn C.E."/>
            <person name="Ichihashi Y."/>
            <person name="Cheong K."/>
            <person name="Cui S."/>
            <person name="Der J.P."/>
            <person name="Gundlach H."/>
            <person name="Jiao Y."/>
            <person name="Hori C."/>
            <person name="Ishida J.K."/>
            <person name="Kasahara H."/>
            <person name="Kiba T."/>
            <person name="Kim M.S."/>
            <person name="Koo N."/>
            <person name="Laohavisit A."/>
            <person name="Lee Y.H."/>
            <person name="Lumba S."/>
            <person name="McCourt P."/>
            <person name="Mortimer J.C."/>
            <person name="Mutuku J.M."/>
            <person name="Nomura T."/>
            <person name="Sasaki-Sekimoto Y."/>
            <person name="Seto Y."/>
            <person name="Wang Y."/>
            <person name="Wakatake T."/>
            <person name="Sakakibara H."/>
            <person name="Demura T."/>
            <person name="Yamaguchi S."/>
            <person name="Yoneyama K."/>
            <person name="Manabe R.I."/>
            <person name="Nelson D.C."/>
            <person name="Schulman A.H."/>
            <person name="Timko M.P."/>
            <person name="dePamphilis C.W."/>
            <person name="Choi D."/>
            <person name="Shirasu K."/>
        </authorList>
    </citation>
    <scope>NUCLEOTIDE SEQUENCE [LARGE SCALE GENOMIC DNA]</scope>
    <source>
        <strain evidence="3">cv. UVA1</strain>
    </source>
</reference>
<dbReference type="GO" id="GO:0032259">
    <property type="term" value="P:methylation"/>
    <property type="evidence" value="ECO:0007669"/>
    <property type="project" value="UniProtKB-KW"/>
</dbReference>
<dbReference type="EMBL" id="BKCP01004572">
    <property type="protein sequence ID" value="GER32215.1"/>
    <property type="molecule type" value="Genomic_DNA"/>
</dbReference>
<evidence type="ECO:0000313" key="2">
    <source>
        <dbReference type="EMBL" id="GER32215.1"/>
    </source>
</evidence>
<evidence type="ECO:0000313" key="3">
    <source>
        <dbReference type="Proteomes" id="UP000325081"/>
    </source>
</evidence>
<keyword evidence="2" id="KW-0808">Transferase</keyword>
<comment type="caution">
    <text evidence="2">The sequence shown here is derived from an EMBL/GenBank/DDBJ whole genome shotgun (WGS) entry which is preliminary data.</text>
</comment>